<dbReference type="EMBL" id="FOXK01000002">
    <property type="protein sequence ID" value="SFP40313.1"/>
    <property type="molecule type" value="Genomic_DNA"/>
</dbReference>
<dbReference type="Proteomes" id="UP000182025">
    <property type="component" value="Unassembled WGS sequence"/>
</dbReference>
<evidence type="ECO:0000256" key="1">
    <source>
        <dbReference type="SAM" id="Phobius"/>
    </source>
</evidence>
<organism evidence="2 3">
    <name type="scientific">Ectopseudomonas toyotomiensis</name>
    <dbReference type="NCBI Taxonomy" id="554344"/>
    <lineage>
        <taxon>Bacteria</taxon>
        <taxon>Pseudomonadati</taxon>
        <taxon>Pseudomonadota</taxon>
        <taxon>Gammaproteobacteria</taxon>
        <taxon>Pseudomonadales</taxon>
        <taxon>Pseudomonadaceae</taxon>
        <taxon>Ectopseudomonas</taxon>
    </lineage>
</organism>
<evidence type="ECO:0008006" key="4">
    <source>
        <dbReference type="Google" id="ProtNLM"/>
    </source>
</evidence>
<keyword evidence="3" id="KW-1185">Reference proteome</keyword>
<protein>
    <recommendedName>
        <fullName evidence="4">DUF2474 domain-containing protein</fullName>
    </recommendedName>
</protein>
<keyword evidence="1" id="KW-0472">Membrane</keyword>
<reference evidence="3" key="1">
    <citation type="submission" date="2016-10" db="EMBL/GenBank/DDBJ databases">
        <authorList>
            <person name="Varghese N."/>
            <person name="Submissions S."/>
        </authorList>
    </citation>
    <scope>NUCLEOTIDE SEQUENCE [LARGE SCALE GENOMIC DNA]</scope>
    <source>
        <strain evidence="3">JCM 15604</strain>
    </source>
</reference>
<keyword evidence="1" id="KW-1133">Transmembrane helix</keyword>
<accession>A0A1I5Q244</accession>
<keyword evidence="1" id="KW-0812">Transmembrane</keyword>
<evidence type="ECO:0000313" key="3">
    <source>
        <dbReference type="Proteomes" id="UP000182025"/>
    </source>
</evidence>
<feature type="transmembrane region" description="Helical" evidence="1">
    <location>
        <begin position="24"/>
        <end position="45"/>
    </location>
</feature>
<gene>
    <name evidence="2" type="ORF">SAMN05216177_102581</name>
</gene>
<sequence length="58" mass="6421">MMATTEGREMTKAEQDKKPLWQRLGWLVLIWACSVTALGIVAWLLRQFMSAAGLGTPG</sequence>
<evidence type="ECO:0000313" key="2">
    <source>
        <dbReference type="EMBL" id="SFP40313.1"/>
    </source>
</evidence>
<dbReference type="Pfam" id="PF10617">
    <property type="entry name" value="DUF2474"/>
    <property type="match status" value="1"/>
</dbReference>
<dbReference type="InterPro" id="IPR018895">
    <property type="entry name" value="DUF2474"/>
</dbReference>
<proteinExistence type="predicted"/>
<dbReference type="AlphaFoldDB" id="A0A1I5Q244"/>
<name>A0A1I5Q244_9GAMM</name>